<dbReference type="KEGG" id="vg:29080751"/>
<reference evidence="2" key="1">
    <citation type="submission" date="2016-05" db="EMBL/GenBank/DDBJ databases">
        <authorList>
            <person name="Shneider M.M."/>
            <person name="Kabanova A.P."/>
            <person name="Vo T.N.H."/>
            <person name="Samarov N.I."/>
            <person name="Miroshnikov K.K."/>
            <person name="Korzhenkov A.A."/>
            <person name="Karandashov V.E."/>
            <person name="Toschakov S.V."/>
            <person name="Ignatov A.N."/>
            <person name="Miroshnikov K.A."/>
        </authorList>
    </citation>
    <scope>NUCLEOTIDE SEQUENCE [LARGE SCALE GENOMIC DNA]</scope>
</reference>
<dbReference type="Proteomes" id="UP000203143">
    <property type="component" value="Segment"/>
</dbReference>
<accession>A0A1B1PEI8</accession>
<dbReference type="GeneID" id="29080751"/>
<keyword evidence="2" id="KW-1185">Reference proteome</keyword>
<organism evidence="1 2">
    <name type="scientific">Pectobacterium phage PP90</name>
    <dbReference type="NCBI Taxonomy" id="1873959"/>
    <lineage>
        <taxon>Viruses</taxon>
        <taxon>Duplodnaviria</taxon>
        <taxon>Heunggongvirae</taxon>
        <taxon>Uroviricota</taxon>
        <taxon>Caudoviricetes</taxon>
        <taxon>Autographivirales</taxon>
        <taxon>Autoscriptoviridae</taxon>
        <taxon>Corkvirinae</taxon>
        <taxon>Phimunavirus</taxon>
        <taxon>Phimunavirus PP90</taxon>
    </lineage>
</organism>
<dbReference type="RefSeq" id="YP_009289639.1">
    <property type="nucleotide sequence ID" value="NC_031096.1"/>
</dbReference>
<dbReference type="EMBL" id="KX278419">
    <property type="protein sequence ID" value="ANT45392.1"/>
    <property type="molecule type" value="Genomic_DNA"/>
</dbReference>
<name>A0A1B1PEI8_9CAUD</name>
<evidence type="ECO:0000313" key="1">
    <source>
        <dbReference type="EMBL" id="ANT45392.1"/>
    </source>
</evidence>
<evidence type="ECO:0000313" key="2">
    <source>
        <dbReference type="Proteomes" id="UP000203143"/>
    </source>
</evidence>
<sequence length="39" mass="4128">MKEYLQVDKTSKTGLRWTKSPGGGVLVGAEAFTTIKGDG</sequence>
<protein>
    <submittedName>
        <fullName evidence="1">Uncharacterized protein</fullName>
    </submittedName>
</protein>
<gene>
    <name evidence="1" type="ORF">BI050_gp35</name>
</gene>
<proteinExistence type="predicted"/>